<dbReference type="InterPro" id="IPR036412">
    <property type="entry name" value="HAD-like_sf"/>
</dbReference>
<dbReference type="PANTHER" id="PTHR42861">
    <property type="entry name" value="CALCIUM-TRANSPORTING ATPASE"/>
    <property type="match status" value="1"/>
</dbReference>
<evidence type="ECO:0000256" key="6">
    <source>
        <dbReference type="ARBA" id="ARBA00022989"/>
    </source>
</evidence>
<evidence type="ECO:0000256" key="4">
    <source>
        <dbReference type="ARBA" id="ARBA00022840"/>
    </source>
</evidence>
<comment type="caution">
    <text evidence="11">The sequence shown here is derived from an EMBL/GenBank/DDBJ whole genome shotgun (WGS) entry which is preliminary data.</text>
</comment>
<dbReference type="PRINTS" id="PR00119">
    <property type="entry name" value="CATATPASE"/>
</dbReference>
<keyword evidence="7 8" id="KW-0472">Membrane</keyword>
<gene>
    <name evidence="11" type="ORF">ACEN34_10405</name>
</gene>
<dbReference type="NCBIfam" id="TIGR01494">
    <property type="entry name" value="ATPase_P-type"/>
    <property type="match status" value="2"/>
</dbReference>
<evidence type="ECO:0000256" key="5">
    <source>
        <dbReference type="ARBA" id="ARBA00022967"/>
    </source>
</evidence>
<feature type="transmembrane region" description="Helical" evidence="8">
    <location>
        <begin position="224"/>
        <end position="244"/>
    </location>
</feature>
<evidence type="ECO:0000259" key="10">
    <source>
        <dbReference type="Pfam" id="PF00690"/>
    </source>
</evidence>
<evidence type="ECO:0000256" key="2">
    <source>
        <dbReference type="ARBA" id="ARBA00022692"/>
    </source>
</evidence>
<reference evidence="11 12" key="1">
    <citation type="submission" date="2024-08" db="EMBL/GenBank/DDBJ databases">
        <authorList>
            <person name="Arias E."/>
        </authorList>
    </citation>
    <scope>NUCLEOTIDE SEQUENCE [LARGE SCALE GENOMIC DNA]</scope>
    <source>
        <strain evidence="11 12">FAM 25317</strain>
    </source>
</reference>
<feature type="domain" description="P-type ATPase A" evidence="9">
    <location>
        <begin position="109"/>
        <end position="204"/>
    </location>
</feature>
<dbReference type="InterPro" id="IPR018303">
    <property type="entry name" value="ATPase_P-typ_P_site"/>
</dbReference>
<dbReference type="InterPro" id="IPR023298">
    <property type="entry name" value="ATPase_P-typ_TM_dom_sf"/>
</dbReference>
<dbReference type="InterPro" id="IPR004014">
    <property type="entry name" value="ATPase_P-typ_cation-transptr_N"/>
</dbReference>
<keyword evidence="5" id="KW-1278">Translocase</keyword>
<dbReference type="PROSITE" id="PS00154">
    <property type="entry name" value="ATPASE_E1_E2"/>
    <property type="match status" value="1"/>
</dbReference>
<dbReference type="SFLD" id="SFLDS00003">
    <property type="entry name" value="Haloacid_Dehalogenase"/>
    <property type="match status" value="1"/>
</dbReference>
<dbReference type="Pfam" id="PF00702">
    <property type="entry name" value="Hydrolase"/>
    <property type="match status" value="1"/>
</dbReference>
<keyword evidence="3" id="KW-0547">Nucleotide-binding</keyword>
<dbReference type="InterPro" id="IPR023214">
    <property type="entry name" value="HAD_sf"/>
</dbReference>
<keyword evidence="2 8" id="KW-0812">Transmembrane</keyword>
<dbReference type="Gene3D" id="3.40.1110.10">
    <property type="entry name" value="Calcium-transporting ATPase, cytoplasmic domain N"/>
    <property type="match status" value="1"/>
</dbReference>
<feature type="domain" description="Cation-transporting P-type ATPase N-terminal" evidence="10">
    <location>
        <begin position="17"/>
        <end position="64"/>
    </location>
</feature>
<evidence type="ECO:0000256" key="8">
    <source>
        <dbReference type="SAM" id="Phobius"/>
    </source>
</evidence>
<dbReference type="InterPro" id="IPR044492">
    <property type="entry name" value="P_typ_ATPase_HD_dom"/>
</dbReference>
<dbReference type="SUPFAM" id="SSF56784">
    <property type="entry name" value="HAD-like"/>
    <property type="match status" value="1"/>
</dbReference>
<organism evidence="11 12">
    <name type="scientific">Loigolactobacillus zhaoyuanensis</name>
    <dbReference type="NCBI Taxonomy" id="2486017"/>
    <lineage>
        <taxon>Bacteria</taxon>
        <taxon>Bacillati</taxon>
        <taxon>Bacillota</taxon>
        <taxon>Bacilli</taxon>
        <taxon>Lactobacillales</taxon>
        <taxon>Lactobacillaceae</taxon>
        <taxon>Loigolactobacillus</taxon>
    </lineage>
</organism>
<keyword evidence="4" id="KW-0067">ATP-binding</keyword>
<feature type="transmembrane region" description="Helical" evidence="8">
    <location>
        <begin position="250"/>
        <end position="273"/>
    </location>
</feature>
<dbReference type="SFLD" id="SFLDF00027">
    <property type="entry name" value="p-type_atpase"/>
    <property type="match status" value="1"/>
</dbReference>
<dbReference type="Proteomes" id="UP001625389">
    <property type="component" value="Unassembled WGS sequence"/>
</dbReference>
<feature type="transmembrane region" description="Helical" evidence="8">
    <location>
        <begin position="689"/>
        <end position="708"/>
    </location>
</feature>
<accession>A0ABW8UII8</accession>
<dbReference type="SUPFAM" id="SSF81665">
    <property type="entry name" value="Calcium ATPase, transmembrane domain M"/>
    <property type="match status" value="1"/>
</dbReference>
<proteinExistence type="predicted"/>
<dbReference type="PRINTS" id="PR00120">
    <property type="entry name" value="HATPASE"/>
</dbReference>
<evidence type="ECO:0000259" key="9">
    <source>
        <dbReference type="Pfam" id="PF00122"/>
    </source>
</evidence>
<dbReference type="InterPro" id="IPR001757">
    <property type="entry name" value="P_typ_ATPase"/>
</dbReference>
<dbReference type="InterPro" id="IPR008250">
    <property type="entry name" value="ATPase_P-typ_transduc_dom_A_sf"/>
</dbReference>
<keyword evidence="6 8" id="KW-1133">Transmembrane helix</keyword>
<feature type="transmembrane region" description="Helical" evidence="8">
    <location>
        <begin position="747"/>
        <end position="764"/>
    </location>
</feature>
<dbReference type="Pfam" id="PF00690">
    <property type="entry name" value="Cation_ATPase_N"/>
    <property type="match status" value="1"/>
</dbReference>
<sequence length="784" mass="85162">MLIRPKSDYLEADYAGQGLNEQDAQRYQAQHGYNEIPETSEQPLIGVLKGMWGPTPWLLEAAMIFELLLGKGTQAFFVLALLLFSAVDGEIQTQRAKKAVGTLQRQLTVTVRLLRERQWQFQAARVLVPGDIVHVRTGDLIPADLVIISGTVEIDEASLTGESKAILKGKDSTLYSAATVVHGAALGQVTQTGVNSTYGKTAELSRTETAPGRLQQLLFNIVRYLAYLDVVLAIMLVIAAVFRGTAWQELLPFLVILFIATIPISMPSSFTVANSLEAKKLTQEKVLVTGLTGVQEAASMDILLIDKTGTITNDQPKVGQIKALQHFSRQQILQFALTATDVTAADSVSTALTNAAVAEKITPLKRSDFTAFDPATKTAQASYTENGQAGKVILGSPDIVATIASVPIHFQQELTNLAQQGARVLALALQINEQPAIIGLIELVDQPRPDAVTAIKAIQSRGVRVMMLTGDTPITAQAIAAQVGIGSRIGTLADAKIAPLTFDGFADVYPQDKLAIVKKLQTLGLVVGMTGDGVNDAPALQRADVGIAVANATDIAKSAAKVVLTRATLADIVKVIDSGHRVYRRMMTWTITKLSRTAQLAALLTFGFIFAGFFPVSLNLIVFIVIMNDCVTLTLGTDHAWPTRVPEHWNLARLAKIAGIFAVVWVVIGLVMFWYYLAVARLGIGEISTLMFIYLIYSAMTTIIMTRTRDHFWEYAPSKSVGWVVLLDISLATIMAVTGFVTTQVSWIWVLAVIIIVVMATLILDRIKMWYYQKTGILGTEQKI</sequence>
<keyword evidence="12" id="KW-1185">Reference proteome</keyword>
<protein>
    <submittedName>
        <fullName evidence="11">HAD-IC family P-type ATPase</fullName>
    </submittedName>
</protein>
<evidence type="ECO:0000256" key="7">
    <source>
        <dbReference type="ARBA" id="ARBA00023136"/>
    </source>
</evidence>
<evidence type="ECO:0000313" key="11">
    <source>
        <dbReference type="EMBL" id="MFL2030025.1"/>
    </source>
</evidence>
<dbReference type="SUPFAM" id="SSF81653">
    <property type="entry name" value="Calcium ATPase, transduction domain A"/>
    <property type="match status" value="1"/>
</dbReference>
<dbReference type="EMBL" id="JBGQPK010000053">
    <property type="protein sequence ID" value="MFL2030025.1"/>
    <property type="molecule type" value="Genomic_DNA"/>
</dbReference>
<feature type="transmembrane region" description="Helical" evidence="8">
    <location>
        <begin position="720"/>
        <end position="741"/>
    </location>
</feature>
<comment type="subcellular location">
    <subcellularLocation>
        <location evidence="1">Membrane</location>
        <topology evidence="1">Multi-pass membrane protein</topology>
    </subcellularLocation>
</comment>
<name>A0ABW8UII8_9LACO</name>
<evidence type="ECO:0000256" key="1">
    <source>
        <dbReference type="ARBA" id="ARBA00004141"/>
    </source>
</evidence>
<evidence type="ECO:0000313" key="12">
    <source>
        <dbReference type="Proteomes" id="UP001625389"/>
    </source>
</evidence>
<dbReference type="Gene3D" id="1.20.1110.10">
    <property type="entry name" value="Calcium-transporting ATPase, transmembrane domain"/>
    <property type="match status" value="1"/>
</dbReference>
<dbReference type="SFLD" id="SFLDG00002">
    <property type="entry name" value="C1.7:_P-type_atpase_like"/>
    <property type="match status" value="1"/>
</dbReference>
<dbReference type="Gene3D" id="2.70.150.10">
    <property type="entry name" value="Calcium-transporting ATPase, cytoplasmic transduction domain A"/>
    <property type="match status" value="1"/>
</dbReference>
<dbReference type="InterPro" id="IPR023299">
    <property type="entry name" value="ATPase_P-typ_cyto_dom_N"/>
</dbReference>
<feature type="transmembrane region" description="Helical" evidence="8">
    <location>
        <begin position="657"/>
        <end position="677"/>
    </location>
</feature>
<dbReference type="Pfam" id="PF00122">
    <property type="entry name" value="E1-E2_ATPase"/>
    <property type="match status" value="1"/>
</dbReference>
<dbReference type="InterPro" id="IPR059000">
    <property type="entry name" value="ATPase_P-type_domA"/>
</dbReference>
<dbReference type="RefSeq" id="WP_407137617.1">
    <property type="nucleotide sequence ID" value="NZ_JBGQPK010000053.1"/>
</dbReference>
<evidence type="ECO:0000256" key="3">
    <source>
        <dbReference type="ARBA" id="ARBA00022741"/>
    </source>
</evidence>
<dbReference type="Gene3D" id="3.40.50.1000">
    <property type="entry name" value="HAD superfamily/HAD-like"/>
    <property type="match status" value="1"/>
</dbReference>